<dbReference type="GO" id="GO:0005829">
    <property type="term" value="C:cytosol"/>
    <property type="evidence" value="ECO:0007669"/>
    <property type="project" value="TreeGrafter"/>
</dbReference>
<evidence type="ECO:0000313" key="2">
    <source>
        <dbReference type="EMBL" id="ADI17573.1"/>
    </source>
</evidence>
<reference evidence="2" key="1">
    <citation type="journal article" date="2011" name="Environ. Microbiol.">
        <title>Time-series analyses of Monterey Bay coastal microbial picoplankton using a 'genome proxy' microarray.</title>
        <authorList>
            <person name="Rich V.I."/>
            <person name="Pham V.D."/>
            <person name="Eppley J."/>
            <person name="Shi Y."/>
            <person name="DeLong E.F."/>
        </authorList>
    </citation>
    <scope>NUCLEOTIDE SEQUENCE</scope>
</reference>
<organism evidence="2">
    <name type="scientific">uncultured alpha proteobacterium HF0130_06E21</name>
    <dbReference type="NCBI Taxonomy" id="710808"/>
    <lineage>
        <taxon>Bacteria</taxon>
        <taxon>Pseudomonadati</taxon>
        <taxon>Pseudomonadota</taxon>
        <taxon>Alphaproteobacteria</taxon>
        <taxon>environmental samples</taxon>
    </lineage>
</organism>
<protein>
    <submittedName>
        <fullName evidence="2">Putative translation initiation inhibitor, yjgf family</fullName>
    </submittedName>
</protein>
<evidence type="ECO:0000256" key="1">
    <source>
        <dbReference type="ARBA" id="ARBA00010552"/>
    </source>
</evidence>
<dbReference type="PANTHER" id="PTHR11803:SF58">
    <property type="entry name" value="PROTEIN HMF1-RELATED"/>
    <property type="match status" value="1"/>
</dbReference>
<dbReference type="InterPro" id="IPR035959">
    <property type="entry name" value="RutC-like_sf"/>
</dbReference>
<dbReference type="GO" id="GO:0019239">
    <property type="term" value="F:deaminase activity"/>
    <property type="evidence" value="ECO:0007669"/>
    <property type="project" value="TreeGrafter"/>
</dbReference>
<name>E0XT32_9PROT</name>
<dbReference type="Pfam" id="PF01042">
    <property type="entry name" value="Ribonuc_L-PSP"/>
    <property type="match status" value="1"/>
</dbReference>
<dbReference type="AlphaFoldDB" id="E0XT32"/>
<dbReference type="Gene3D" id="3.30.1330.40">
    <property type="entry name" value="RutC-like"/>
    <property type="match status" value="1"/>
</dbReference>
<accession>E0XT32</accession>
<sequence length="131" mass="14169">MTLITRNPATIAPPAALYSHSVEIPPNARWLVTAGQVGVTPDGAVPEGFEAQHDLIWQNTVAILEDAGFGPEHIVRLNVYSTDPSGLQYLAPHREKYLAPGHVPASTWVVITALANPQWVVEMETIAAKPE</sequence>
<dbReference type="PANTHER" id="PTHR11803">
    <property type="entry name" value="2-IMINOBUTANOATE/2-IMINOPROPANOATE DEAMINASE RIDA"/>
    <property type="match status" value="1"/>
</dbReference>
<dbReference type="EMBL" id="GU474868">
    <property type="protein sequence ID" value="ADI17573.1"/>
    <property type="molecule type" value="Genomic_DNA"/>
</dbReference>
<dbReference type="SUPFAM" id="SSF55298">
    <property type="entry name" value="YjgF-like"/>
    <property type="match status" value="1"/>
</dbReference>
<comment type="similarity">
    <text evidence="1">Belongs to the RutC family.</text>
</comment>
<dbReference type="InterPro" id="IPR006175">
    <property type="entry name" value="YjgF/YER057c/UK114"/>
</dbReference>
<dbReference type="CDD" id="cd00448">
    <property type="entry name" value="YjgF_YER057c_UK114_family"/>
    <property type="match status" value="1"/>
</dbReference>
<proteinExistence type="inferred from homology"/>